<evidence type="ECO:0000259" key="2">
    <source>
        <dbReference type="Pfam" id="PF03749"/>
    </source>
</evidence>
<dbReference type="RefSeq" id="WP_092860128.1">
    <property type="nucleotide sequence ID" value="NZ_FOQH01000005.1"/>
</dbReference>
<dbReference type="EMBL" id="FOQH01000005">
    <property type="protein sequence ID" value="SFI26158.1"/>
    <property type="molecule type" value="Genomic_DNA"/>
</dbReference>
<dbReference type="Pfam" id="PF03749">
    <property type="entry name" value="SfsA"/>
    <property type="match status" value="1"/>
</dbReference>
<dbReference type="AlphaFoldDB" id="A0A1I3GRN1"/>
<dbReference type="NCBIfam" id="TIGR00230">
    <property type="entry name" value="sfsA"/>
    <property type="match status" value="1"/>
</dbReference>
<dbReference type="STRING" id="1114924.SAMN05216258_105308"/>
<dbReference type="PANTHER" id="PTHR30545:SF2">
    <property type="entry name" value="SUGAR FERMENTATION STIMULATION PROTEIN A"/>
    <property type="match status" value="1"/>
</dbReference>
<dbReference type="InterPro" id="IPR040452">
    <property type="entry name" value="SfsA_C"/>
</dbReference>
<dbReference type="Gene3D" id="3.40.1350.60">
    <property type="match status" value="1"/>
</dbReference>
<comment type="similarity">
    <text evidence="1">Belongs to the SfsA family.</text>
</comment>
<evidence type="ECO:0000256" key="1">
    <source>
        <dbReference type="HAMAP-Rule" id="MF_00095"/>
    </source>
</evidence>
<dbReference type="Pfam" id="PF17746">
    <property type="entry name" value="SfsA_N"/>
    <property type="match status" value="1"/>
</dbReference>
<proteinExistence type="inferred from homology"/>
<dbReference type="HAMAP" id="MF_00095">
    <property type="entry name" value="SfsA"/>
    <property type="match status" value="1"/>
</dbReference>
<dbReference type="InterPro" id="IPR041465">
    <property type="entry name" value="SfsA_N"/>
</dbReference>
<evidence type="ECO:0000313" key="5">
    <source>
        <dbReference type="Proteomes" id="UP000199377"/>
    </source>
</evidence>
<dbReference type="PANTHER" id="PTHR30545">
    <property type="entry name" value="SUGAR FERMENTATION STIMULATION PROTEIN A"/>
    <property type="match status" value="1"/>
</dbReference>
<name>A0A1I3GRN1_9RHOB</name>
<dbReference type="GO" id="GO:0003677">
    <property type="term" value="F:DNA binding"/>
    <property type="evidence" value="ECO:0007669"/>
    <property type="project" value="InterPro"/>
</dbReference>
<feature type="domain" description="SfsA N-terminal OB" evidence="3">
    <location>
        <begin position="13"/>
        <end position="82"/>
    </location>
</feature>
<dbReference type="CDD" id="cd22359">
    <property type="entry name" value="SfsA-like_bacterial"/>
    <property type="match status" value="1"/>
</dbReference>
<accession>A0A1I3GRN1</accession>
<protein>
    <recommendedName>
        <fullName evidence="1">Sugar fermentation stimulation protein homolog</fullName>
    </recommendedName>
</protein>
<feature type="domain" description="Sugar fermentation stimulation protein C-terminal" evidence="2">
    <location>
        <begin position="88"/>
        <end position="226"/>
    </location>
</feature>
<dbReference type="Proteomes" id="UP000199377">
    <property type="component" value="Unassembled WGS sequence"/>
</dbReference>
<sequence>MEFPTPLVKARLLRRYKRFLADAVLEEGPRAGEEITAHCANPGAMTGLAEPGLSIRLAPVDDPARKLRWSWKLAALPGGGWATVDTGVANRAAGEALRAGAVPAFAGYDAVRAEAKYGERSRIDFLLGAEGRPDCYVEVKSVTLRREGTLAEFPDAKTTRGARHLDELAAMAGQGARAAMLYLVQRTDCDRVGLAADIDPAYAAAFRRAQAAGVEAVAHACEISPAGVRLGRPLPVIPPA</sequence>
<organism evidence="4 5">
    <name type="scientific">Albimonas pacifica</name>
    <dbReference type="NCBI Taxonomy" id="1114924"/>
    <lineage>
        <taxon>Bacteria</taxon>
        <taxon>Pseudomonadati</taxon>
        <taxon>Pseudomonadota</taxon>
        <taxon>Alphaproteobacteria</taxon>
        <taxon>Rhodobacterales</taxon>
        <taxon>Paracoccaceae</taxon>
        <taxon>Albimonas</taxon>
    </lineage>
</organism>
<dbReference type="Gene3D" id="2.40.50.580">
    <property type="match status" value="1"/>
</dbReference>
<dbReference type="InterPro" id="IPR005224">
    <property type="entry name" value="SfsA"/>
</dbReference>
<evidence type="ECO:0000313" key="4">
    <source>
        <dbReference type="EMBL" id="SFI26158.1"/>
    </source>
</evidence>
<dbReference type="OrthoDB" id="9802365at2"/>
<reference evidence="4 5" key="1">
    <citation type="submission" date="2016-10" db="EMBL/GenBank/DDBJ databases">
        <authorList>
            <person name="de Groot N.N."/>
        </authorList>
    </citation>
    <scope>NUCLEOTIDE SEQUENCE [LARGE SCALE GENOMIC DNA]</scope>
    <source>
        <strain evidence="4 5">CGMCC 1.11030</strain>
    </source>
</reference>
<gene>
    <name evidence="1" type="primary">sfsA</name>
    <name evidence="4" type="ORF">SAMN05216258_105308</name>
</gene>
<evidence type="ECO:0000259" key="3">
    <source>
        <dbReference type="Pfam" id="PF17746"/>
    </source>
</evidence>
<keyword evidence="5" id="KW-1185">Reference proteome</keyword>